<dbReference type="KEGG" id="pprt:ET464_17930"/>
<dbReference type="EMBL" id="CP035492">
    <property type="protein sequence ID" value="QAY67983.1"/>
    <property type="molecule type" value="Genomic_DNA"/>
</dbReference>
<evidence type="ECO:0000256" key="1">
    <source>
        <dbReference type="ARBA" id="ARBA00009428"/>
    </source>
</evidence>
<dbReference type="InterPro" id="IPR005025">
    <property type="entry name" value="FMN_Rdtase-like_dom"/>
</dbReference>
<protein>
    <submittedName>
        <fullName evidence="3">NAD(P)H-dependent oxidoreductase</fullName>
    </submittedName>
</protein>
<dbReference type="Gene3D" id="3.40.50.360">
    <property type="match status" value="1"/>
</dbReference>
<dbReference type="PANTHER" id="PTHR30543:SF21">
    <property type="entry name" value="NAD(P)H-DEPENDENT FMN REDUCTASE LOT6"/>
    <property type="match status" value="1"/>
</dbReference>
<dbReference type="GO" id="GO:0005829">
    <property type="term" value="C:cytosol"/>
    <property type="evidence" value="ECO:0007669"/>
    <property type="project" value="TreeGrafter"/>
</dbReference>
<gene>
    <name evidence="3" type="ORF">ET464_17930</name>
</gene>
<evidence type="ECO:0000259" key="2">
    <source>
        <dbReference type="Pfam" id="PF03358"/>
    </source>
</evidence>
<reference evidence="3 4" key="1">
    <citation type="submission" date="2019-01" db="EMBL/GenBank/DDBJ databases">
        <title>Genome sequencing of strain FW100M-2.</title>
        <authorList>
            <person name="Heo J."/>
            <person name="Kim S.-J."/>
            <person name="Kim J.-S."/>
            <person name="Hong S.-B."/>
            <person name="Kwon S.-W."/>
        </authorList>
    </citation>
    <scope>NUCLEOTIDE SEQUENCE [LARGE SCALE GENOMIC DNA]</scope>
    <source>
        <strain evidence="3 4">FW100M-2</strain>
    </source>
</reference>
<feature type="domain" description="NADPH-dependent FMN reductase-like" evidence="2">
    <location>
        <begin position="1"/>
        <end position="143"/>
    </location>
</feature>
<dbReference type="AlphaFoldDB" id="A0A4P6F070"/>
<evidence type="ECO:0000313" key="3">
    <source>
        <dbReference type="EMBL" id="QAY67983.1"/>
    </source>
</evidence>
<dbReference type="RefSeq" id="WP_129443314.1">
    <property type="nucleotide sequence ID" value="NZ_CP035492.1"/>
</dbReference>
<name>A0A4P6F070_9BACL</name>
<dbReference type="OrthoDB" id="9790975at2"/>
<proteinExistence type="inferred from homology"/>
<dbReference type="Pfam" id="PF03358">
    <property type="entry name" value="FMN_red"/>
    <property type="match status" value="1"/>
</dbReference>
<accession>A0A4P6F070</accession>
<comment type="similarity">
    <text evidence="1">Belongs to the azoreductase type 2 family.</text>
</comment>
<organism evidence="3 4">
    <name type="scientific">Paenibacillus protaetiae</name>
    <dbReference type="NCBI Taxonomy" id="2509456"/>
    <lineage>
        <taxon>Bacteria</taxon>
        <taxon>Bacillati</taxon>
        <taxon>Bacillota</taxon>
        <taxon>Bacilli</taxon>
        <taxon>Bacillales</taxon>
        <taxon>Paenibacillaceae</taxon>
        <taxon>Paenibacillus</taxon>
    </lineage>
</organism>
<keyword evidence="4" id="KW-1185">Reference proteome</keyword>
<dbReference type="GO" id="GO:0010181">
    <property type="term" value="F:FMN binding"/>
    <property type="evidence" value="ECO:0007669"/>
    <property type="project" value="TreeGrafter"/>
</dbReference>
<dbReference type="Proteomes" id="UP000293568">
    <property type="component" value="Chromosome"/>
</dbReference>
<dbReference type="GO" id="GO:0016491">
    <property type="term" value="F:oxidoreductase activity"/>
    <property type="evidence" value="ECO:0007669"/>
    <property type="project" value="InterPro"/>
</dbReference>
<dbReference type="InterPro" id="IPR029039">
    <property type="entry name" value="Flavoprotein-like_sf"/>
</dbReference>
<evidence type="ECO:0000313" key="4">
    <source>
        <dbReference type="Proteomes" id="UP000293568"/>
    </source>
</evidence>
<sequence>MKIVIVAGSNRKGATSTSLAQALAKRMERRQIEAVLFDLYESPLPFYSPDESADWHAGVVKLRKLMLEADGIVLATPEYHGAMSGVLKNALDFLSKDHFKGKAVLSASSAGGAVGVSSLQQLQAVVRNLHGINSPEWISIGGAQRAGYENGTLARLDPRSEQSLEAFLQLAEALMRNKEEAEAR</sequence>
<dbReference type="PANTHER" id="PTHR30543">
    <property type="entry name" value="CHROMATE REDUCTASE"/>
    <property type="match status" value="1"/>
</dbReference>
<dbReference type="SUPFAM" id="SSF52218">
    <property type="entry name" value="Flavoproteins"/>
    <property type="match status" value="1"/>
</dbReference>
<dbReference type="InterPro" id="IPR050712">
    <property type="entry name" value="NAD(P)H-dep_reductase"/>
</dbReference>